<sequence>MLGTTAFQAALAAGAPWGAAAWGGATSGVLPADQRVASAVAVPVYGLLAAFAAGKIGSPTLQRRVLRVASVVIGAGAVLNLASPSLVERIIWVPVTVAASWALWRSAPNRPAALPASNPATA</sequence>
<name>A0A511J870_9CELL</name>
<reference evidence="2 3" key="1">
    <citation type="submission" date="2019-07" db="EMBL/GenBank/DDBJ databases">
        <title>Whole genome shotgun sequence of Cellulomonas composti NBRC 100758.</title>
        <authorList>
            <person name="Hosoyama A."/>
            <person name="Uohara A."/>
            <person name="Ohji S."/>
            <person name="Ichikawa N."/>
        </authorList>
    </citation>
    <scope>NUCLEOTIDE SEQUENCE [LARGE SCALE GENOMIC DNA]</scope>
    <source>
        <strain evidence="2 3">NBRC 100758</strain>
    </source>
</reference>
<accession>A0A511J870</accession>
<dbReference type="Proteomes" id="UP000321720">
    <property type="component" value="Unassembled WGS sequence"/>
</dbReference>
<keyword evidence="1" id="KW-0812">Transmembrane</keyword>
<dbReference type="AlphaFoldDB" id="A0A511J870"/>
<gene>
    <name evidence="2" type="ORF">CCO02nite_05610</name>
</gene>
<comment type="caution">
    <text evidence="2">The sequence shown here is derived from an EMBL/GenBank/DDBJ whole genome shotgun (WGS) entry which is preliminary data.</text>
</comment>
<dbReference type="EMBL" id="BJWG01000002">
    <property type="protein sequence ID" value="GEL93903.1"/>
    <property type="molecule type" value="Genomic_DNA"/>
</dbReference>
<feature type="transmembrane region" description="Helical" evidence="1">
    <location>
        <begin position="37"/>
        <end position="53"/>
    </location>
</feature>
<protein>
    <submittedName>
        <fullName evidence="2">Uncharacterized protein</fullName>
    </submittedName>
</protein>
<keyword evidence="3" id="KW-1185">Reference proteome</keyword>
<evidence type="ECO:0000313" key="2">
    <source>
        <dbReference type="EMBL" id="GEL93903.1"/>
    </source>
</evidence>
<proteinExistence type="predicted"/>
<keyword evidence="1" id="KW-1133">Transmembrane helix</keyword>
<keyword evidence="1" id="KW-0472">Membrane</keyword>
<organism evidence="2 3">
    <name type="scientific">Cellulomonas composti</name>
    <dbReference type="NCBI Taxonomy" id="266130"/>
    <lineage>
        <taxon>Bacteria</taxon>
        <taxon>Bacillati</taxon>
        <taxon>Actinomycetota</taxon>
        <taxon>Actinomycetes</taxon>
        <taxon>Micrococcales</taxon>
        <taxon>Cellulomonadaceae</taxon>
        <taxon>Cellulomonas</taxon>
    </lineage>
</organism>
<evidence type="ECO:0000313" key="3">
    <source>
        <dbReference type="Proteomes" id="UP000321720"/>
    </source>
</evidence>
<evidence type="ECO:0000256" key="1">
    <source>
        <dbReference type="SAM" id="Phobius"/>
    </source>
</evidence>
<feature type="transmembrane region" description="Helical" evidence="1">
    <location>
        <begin position="65"/>
        <end position="83"/>
    </location>
</feature>